<keyword evidence="1" id="KW-0812">Transmembrane</keyword>
<reference evidence="3 4" key="1">
    <citation type="journal article" date="2013" name="Curr. Biol.">
        <title>The Genome of the Foraminiferan Reticulomyxa filosa.</title>
        <authorList>
            <person name="Glockner G."/>
            <person name="Hulsmann N."/>
            <person name="Schleicher M."/>
            <person name="Noegel A.A."/>
            <person name="Eichinger L."/>
            <person name="Gallinger C."/>
            <person name="Pawlowski J."/>
            <person name="Sierra R."/>
            <person name="Euteneuer U."/>
            <person name="Pillet L."/>
            <person name="Moustafa A."/>
            <person name="Platzer M."/>
            <person name="Groth M."/>
            <person name="Szafranski K."/>
            <person name="Schliwa M."/>
        </authorList>
    </citation>
    <scope>NUCLEOTIDE SEQUENCE [LARGE SCALE GENOMIC DNA]</scope>
</reference>
<dbReference type="InterPro" id="IPR043519">
    <property type="entry name" value="NT_sf"/>
</dbReference>
<feature type="transmembrane region" description="Helical" evidence="1">
    <location>
        <begin position="43"/>
        <end position="63"/>
    </location>
</feature>
<organism evidence="3 4">
    <name type="scientific">Reticulomyxa filosa</name>
    <dbReference type="NCBI Taxonomy" id="46433"/>
    <lineage>
        <taxon>Eukaryota</taxon>
        <taxon>Sar</taxon>
        <taxon>Rhizaria</taxon>
        <taxon>Retaria</taxon>
        <taxon>Foraminifera</taxon>
        <taxon>Monothalamids</taxon>
        <taxon>Reticulomyxidae</taxon>
        <taxon>Reticulomyxa</taxon>
    </lineage>
</organism>
<proteinExistence type="predicted"/>
<dbReference type="EMBL" id="ASPP01019416">
    <property type="protein sequence ID" value="ETO15163.1"/>
    <property type="molecule type" value="Genomic_DNA"/>
</dbReference>
<feature type="domain" description="Poly(A) RNA polymerase mitochondrial-like central palm" evidence="2">
    <location>
        <begin position="173"/>
        <end position="263"/>
    </location>
</feature>
<sequence length="279" mass="32607">MNNSVILDFNYSILLKKYSIIIFIFLIESYLSKILTKKKNYLIIRNIFSALLFWIFSPCMPKASKRQKAKCKLLTFSTHFSSFFVFSNDTLQKFYLVELSTILTISCNIFHKIQMKIQLYFVLFQMKFVKIIMSEKQAGLDIDALMSTTLISCTSLPQTLLNERPNEKAMTDLSKDLEDFYKYISPNPKLKTKQKKIFEQIAEIVSIQLKALPMICKYSIFKFGSAEWNLNTIDSDIDIGICIDNRCSDKNSDRPFIISFLRSLLPLFFQHFLVELKKK</sequence>
<dbReference type="Proteomes" id="UP000023152">
    <property type="component" value="Unassembled WGS sequence"/>
</dbReference>
<protein>
    <recommendedName>
        <fullName evidence="2">Poly(A) RNA polymerase mitochondrial-like central palm domain-containing protein</fullName>
    </recommendedName>
</protein>
<evidence type="ECO:0000313" key="3">
    <source>
        <dbReference type="EMBL" id="ETO15163.1"/>
    </source>
</evidence>
<evidence type="ECO:0000256" key="1">
    <source>
        <dbReference type="SAM" id="Phobius"/>
    </source>
</evidence>
<accession>X6MMC1</accession>
<evidence type="ECO:0000259" key="2">
    <source>
        <dbReference type="Pfam" id="PF22600"/>
    </source>
</evidence>
<dbReference type="SUPFAM" id="SSF81301">
    <property type="entry name" value="Nucleotidyltransferase"/>
    <property type="match status" value="1"/>
</dbReference>
<keyword evidence="1" id="KW-1133">Transmembrane helix</keyword>
<dbReference type="Pfam" id="PF22600">
    <property type="entry name" value="MTPAP-like_central"/>
    <property type="match status" value="1"/>
</dbReference>
<dbReference type="InterPro" id="IPR054708">
    <property type="entry name" value="MTPAP-like_central"/>
</dbReference>
<keyword evidence="1" id="KW-0472">Membrane</keyword>
<keyword evidence="4" id="KW-1185">Reference proteome</keyword>
<comment type="caution">
    <text evidence="3">The sequence shown here is derived from an EMBL/GenBank/DDBJ whole genome shotgun (WGS) entry which is preliminary data.</text>
</comment>
<feature type="transmembrane region" description="Helical" evidence="1">
    <location>
        <begin position="12"/>
        <end position="31"/>
    </location>
</feature>
<evidence type="ECO:0000313" key="4">
    <source>
        <dbReference type="Proteomes" id="UP000023152"/>
    </source>
</evidence>
<gene>
    <name evidence="3" type="ORF">RFI_22202</name>
</gene>
<dbReference type="AlphaFoldDB" id="X6MMC1"/>
<name>X6MMC1_RETFI</name>